<sequence>MTPCSSILHQPTLDLPLSGEFIALITTHLAALPNTCQGVVLNFRDPEYSAENGGWHPVEIRLIRSEQPEIWQLDYLTDFSWQGRAWPELAKEFDISWSQRYAWHCLIGELSLNHELSEFWALWRDNFVAYCAMDVFTVTVSPDC</sequence>
<dbReference type="Gene3D" id="3.10.450.430">
    <property type="entry name" value="Protein of unknown function DUF2787"/>
    <property type="match status" value="1"/>
</dbReference>
<dbReference type="PANTHER" id="PTHR38978">
    <property type="entry name" value="DUF2787 DOMAIN-CONTAINING PROTEIN"/>
    <property type="match status" value="1"/>
</dbReference>
<reference evidence="1 2" key="1">
    <citation type="submission" date="2018-05" db="EMBL/GenBank/DDBJ databases">
        <title>Genomic Encyclopedia of Type Strains, Phase IV (KMG-IV): sequencing the most valuable type-strain genomes for metagenomic binning, comparative biology and taxonomic classification.</title>
        <authorList>
            <person name="Goeker M."/>
        </authorList>
    </citation>
    <scope>NUCLEOTIDE SEQUENCE [LARGE SCALE GENOMIC DNA]</scope>
    <source>
        <strain evidence="1 2">DSM 19579</strain>
    </source>
</reference>
<organism evidence="1 2">
    <name type="scientific">Mangrovibacter plantisponsor</name>
    <dbReference type="NCBI Taxonomy" id="451513"/>
    <lineage>
        <taxon>Bacteria</taxon>
        <taxon>Pseudomonadati</taxon>
        <taxon>Pseudomonadota</taxon>
        <taxon>Gammaproteobacteria</taxon>
        <taxon>Enterobacterales</taxon>
        <taxon>Enterobacteriaceae</taxon>
        <taxon>Mangrovibacter</taxon>
    </lineage>
</organism>
<comment type="caution">
    <text evidence="1">The sequence shown here is derived from an EMBL/GenBank/DDBJ whole genome shotgun (WGS) entry which is preliminary data.</text>
</comment>
<protein>
    <submittedName>
        <fullName evidence="1">Uncharacterized protein DUF2787</fullName>
    </submittedName>
</protein>
<name>A0A317QAP9_9ENTR</name>
<dbReference type="PANTHER" id="PTHR38978:SF2">
    <property type="entry name" value="DUF2787 DOMAIN-CONTAINING PROTEIN"/>
    <property type="match status" value="1"/>
</dbReference>
<gene>
    <name evidence="1" type="ORF">DES37_101432</name>
</gene>
<dbReference type="RefSeq" id="WP_245929938.1">
    <property type="nucleotide sequence ID" value="NZ_QGTS01000001.1"/>
</dbReference>
<dbReference type="InterPro" id="IPR021248">
    <property type="entry name" value="DUF2787"/>
</dbReference>
<evidence type="ECO:0000313" key="1">
    <source>
        <dbReference type="EMBL" id="PWW12855.1"/>
    </source>
</evidence>
<dbReference type="Pfam" id="PF10980">
    <property type="entry name" value="DUF2787"/>
    <property type="match status" value="1"/>
</dbReference>
<proteinExistence type="predicted"/>
<dbReference type="AlphaFoldDB" id="A0A317QAP9"/>
<accession>A0A317QAP9</accession>
<evidence type="ECO:0000313" key="2">
    <source>
        <dbReference type="Proteomes" id="UP000246744"/>
    </source>
</evidence>
<dbReference type="EMBL" id="QGTS01000001">
    <property type="protein sequence ID" value="PWW12855.1"/>
    <property type="molecule type" value="Genomic_DNA"/>
</dbReference>
<keyword evidence="2" id="KW-1185">Reference proteome</keyword>
<dbReference type="Proteomes" id="UP000246744">
    <property type="component" value="Unassembled WGS sequence"/>
</dbReference>